<evidence type="ECO:0000313" key="3">
    <source>
        <dbReference type="EMBL" id="MFB9075032.1"/>
    </source>
</evidence>
<keyword evidence="4" id="KW-1185">Reference proteome</keyword>
<evidence type="ECO:0000259" key="1">
    <source>
        <dbReference type="Pfam" id="PF02754"/>
    </source>
</evidence>
<comment type="caution">
    <text evidence="3">The sequence shown here is derived from an EMBL/GenBank/DDBJ whole genome shotgun (WGS) entry which is preliminary data.</text>
</comment>
<dbReference type="Pfam" id="PF02754">
    <property type="entry name" value="CCG"/>
    <property type="match status" value="1"/>
</dbReference>
<reference evidence="3 4" key="1">
    <citation type="submission" date="2024-09" db="EMBL/GenBank/DDBJ databases">
        <authorList>
            <person name="Sun Q."/>
            <person name="Mori K."/>
        </authorList>
    </citation>
    <scope>NUCLEOTIDE SEQUENCE [LARGE SCALE GENOMIC DNA]</scope>
    <source>
        <strain evidence="3 4">CCM 7609</strain>
    </source>
</reference>
<name>A0ABV5G7V2_9MICC</name>
<proteinExistence type="predicted"/>
<organism evidence="3 4">
    <name type="scientific">Citricoccus parietis</name>
    <dbReference type="NCBI Taxonomy" id="592307"/>
    <lineage>
        <taxon>Bacteria</taxon>
        <taxon>Bacillati</taxon>
        <taxon>Actinomycetota</taxon>
        <taxon>Actinomycetes</taxon>
        <taxon>Micrococcales</taxon>
        <taxon>Micrococcaceae</taxon>
        <taxon>Citricoccus</taxon>
    </lineage>
</organism>
<protein>
    <submittedName>
        <fullName evidence="3">Heterodisulfide reductase-related iron-sulfur binding cluster</fullName>
    </submittedName>
</protein>
<dbReference type="Proteomes" id="UP001589575">
    <property type="component" value="Unassembled WGS sequence"/>
</dbReference>
<dbReference type="EMBL" id="JBHMFI010000007">
    <property type="protein sequence ID" value="MFB9075032.1"/>
    <property type="molecule type" value="Genomic_DNA"/>
</dbReference>
<dbReference type="InterPro" id="IPR004017">
    <property type="entry name" value="Cys_rich_dom"/>
</dbReference>
<gene>
    <name evidence="2" type="ORF">ACFFX0_16090</name>
    <name evidence="3" type="ORF">ACFFX0_29145</name>
</gene>
<accession>A0ABV5G7V2</accession>
<feature type="domain" description="Cysteine-rich" evidence="1">
    <location>
        <begin position="7"/>
        <end position="71"/>
    </location>
</feature>
<sequence length="93" mass="9689">MGYSADEAILDAMGCDVETSNGCCGLAGNFGMEQGHYEVSETIAQQGILAKAEASPDKPILADGFSCRTQVKDLADLDGRHLVQVIAAALRAS</sequence>
<evidence type="ECO:0000313" key="4">
    <source>
        <dbReference type="Proteomes" id="UP001589575"/>
    </source>
</evidence>
<dbReference type="EMBL" id="JBHMFI010000001">
    <property type="protein sequence ID" value="MFB9072635.1"/>
    <property type="molecule type" value="Genomic_DNA"/>
</dbReference>
<evidence type="ECO:0000313" key="2">
    <source>
        <dbReference type="EMBL" id="MFB9072635.1"/>
    </source>
</evidence>